<gene>
    <name evidence="1" type="ORF">GFK26_11990</name>
</gene>
<sequence>MPKFWLYLCIPLFIPFFFVNRLVVWTARTVHWPQQVLNALGAPITEEDLQADPTHRLRPEGDAAPR</sequence>
<dbReference type="RefSeq" id="WP_153282154.1">
    <property type="nucleotide sequence ID" value="NZ_CP045644.1"/>
</dbReference>
<evidence type="ECO:0000313" key="2">
    <source>
        <dbReference type="Proteomes" id="UP000326780"/>
    </source>
</evidence>
<evidence type="ECO:0000313" key="1">
    <source>
        <dbReference type="EMBL" id="QFZ83434.1"/>
    </source>
</evidence>
<dbReference type="AlphaFoldDB" id="A0A5Q0M4F9"/>
<reference evidence="1 2" key="1">
    <citation type="submission" date="2019-10" db="EMBL/GenBank/DDBJ databases">
        <title>Complete genome sequence of Variovorax paradoxus 5C-2.</title>
        <authorList>
            <person name="Gogoleva N.E."/>
            <person name="Balkin A.S."/>
        </authorList>
    </citation>
    <scope>NUCLEOTIDE SEQUENCE [LARGE SCALE GENOMIC DNA]</scope>
    <source>
        <strain evidence="1 2">5C-2</strain>
    </source>
</reference>
<dbReference type="Proteomes" id="UP000326780">
    <property type="component" value="Chromosome"/>
</dbReference>
<accession>A0A5Q0M4F9</accession>
<organism evidence="1 2">
    <name type="scientific">Variovorax paradoxus</name>
    <dbReference type="NCBI Taxonomy" id="34073"/>
    <lineage>
        <taxon>Bacteria</taxon>
        <taxon>Pseudomonadati</taxon>
        <taxon>Pseudomonadota</taxon>
        <taxon>Betaproteobacteria</taxon>
        <taxon>Burkholderiales</taxon>
        <taxon>Comamonadaceae</taxon>
        <taxon>Variovorax</taxon>
    </lineage>
</organism>
<protein>
    <submittedName>
        <fullName evidence="1">Uncharacterized protein</fullName>
    </submittedName>
</protein>
<dbReference type="EMBL" id="CP045644">
    <property type="protein sequence ID" value="QFZ83434.1"/>
    <property type="molecule type" value="Genomic_DNA"/>
</dbReference>
<proteinExistence type="predicted"/>
<name>A0A5Q0M4F9_VARPD</name>